<sequence>ALVSHVVADAGAFIKRAPLQEIGSIIYTLRDVVNEIRDKPTRKSLSFLPYQLTFKEPQPEHVRLVTEFSKKTGDYPSLSATDIKVLALTYQLELEHVGSQHLRKEPAVKVDVHNTLRHPETPVNVAGFHFPSKKHKDTLKVQETETSSREEEFNSFQFWREPLPSIDSQLLDLLSLQLIFVLWRLNVINLLFRETFADQSNTESESEDQSDEDKENEPEDDDEEDGGGGGWITPGNIKQVTMDSADWTAPADVIVGCLTTDFAMQNVLIQIGLHVLSVNGMLIKQARNYILRCHACFRSTSIMNKVFCPHCGNPTLKKLAVTVGEDGTTKMHFSKNPKVLNPRGLRHPLPRPQGGKHSNNPQLVEDQSFPQQRLSRKARQKTDVFDPDYAAGASPFSQNDIYSRAANLQIRDGQQGGGRRRRNPNAAHKKCVKK</sequence>
<evidence type="ECO:0000256" key="11">
    <source>
        <dbReference type="ARBA" id="ARBA00045628"/>
    </source>
</evidence>
<keyword evidence="10 12" id="KW-0539">Nucleus</keyword>
<dbReference type="GO" id="GO:0030688">
    <property type="term" value="C:preribosome, small subunit precursor"/>
    <property type="evidence" value="ECO:0007669"/>
    <property type="project" value="TreeGrafter"/>
</dbReference>
<dbReference type="Pfam" id="PF17146">
    <property type="entry name" value="PIN_6"/>
    <property type="match status" value="1"/>
</dbReference>
<comment type="subcellular location">
    <subcellularLocation>
        <location evidence="1 12">Nucleus</location>
    </subcellularLocation>
</comment>
<dbReference type="InterPro" id="IPR014881">
    <property type="entry name" value="NOB1_Zn-bd"/>
</dbReference>
<evidence type="ECO:0000256" key="2">
    <source>
        <dbReference type="ARBA" id="ARBA00005858"/>
    </source>
</evidence>
<feature type="region of interest" description="Disordered" evidence="14">
    <location>
        <begin position="328"/>
        <end position="434"/>
    </location>
</feature>
<evidence type="ECO:0000259" key="16">
    <source>
        <dbReference type="Pfam" id="PF15017"/>
    </source>
</evidence>
<name>G3Q012_GASAC</name>
<comment type="function">
    <text evidence="11">May play a role in mRNA degradation. Endonuclease required for processing of 20S pre-rRNA precursor and biogenesis of 40S ribosomal subunits.</text>
</comment>
<dbReference type="InterPro" id="IPR036283">
    <property type="entry name" value="NOB1_Zf-like_sf"/>
</dbReference>
<keyword evidence="7" id="KW-0863">Zinc-finger</keyword>
<feature type="binding site" evidence="13">
    <location>
        <position position="311"/>
    </location>
    <ligand>
        <name>Zn(2+)</name>
        <dbReference type="ChEBI" id="CHEBI:29105"/>
    </ligand>
</feature>
<evidence type="ECO:0000256" key="8">
    <source>
        <dbReference type="ARBA" id="ARBA00022801"/>
    </source>
</evidence>
<feature type="domain" description="Ribonuclease PIN" evidence="17">
    <location>
        <begin position="6"/>
        <end position="92"/>
    </location>
</feature>
<comment type="similarity">
    <text evidence="2 12">Belongs to the NOB1 family.</text>
</comment>
<evidence type="ECO:0000256" key="1">
    <source>
        <dbReference type="ARBA" id="ARBA00004123"/>
    </source>
</evidence>
<feature type="domain" description="Putative WW-binding" evidence="16">
    <location>
        <begin position="151"/>
        <end position="234"/>
    </location>
</feature>
<dbReference type="InterPro" id="IPR039907">
    <property type="entry name" value="NOB1"/>
</dbReference>
<organism evidence="18">
    <name type="scientific">Gasterosteus aculeatus</name>
    <name type="common">Three-spined stickleback</name>
    <dbReference type="NCBI Taxonomy" id="69293"/>
    <lineage>
        <taxon>Eukaryota</taxon>
        <taxon>Metazoa</taxon>
        <taxon>Chordata</taxon>
        <taxon>Craniata</taxon>
        <taxon>Vertebrata</taxon>
        <taxon>Euteleostomi</taxon>
        <taxon>Actinopterygii</taxon>
        <taxon>Neopterygii</taxon>
        <taxon>Teleostei</taxon>
        <taxon>Neoteleostei</taxon>
        <taxon>Acanthomorphata</taxon>
        <taxon>Eupercaria</taxon>
        <taxon>Perciformes</taxon>
        <taxon>Cottioidei</taxon>
        <taxon>Gasterosteales</taxon>
        <taxon>Gasterosteidae</taxon>
        <taxon>Gasterosteus</taxon>
    </lineage>
</organism>
<dbReference type="Gene3D" id="3.40.50.1010">
    <property type="entry name" value="5'-nuclease"/>
    <property type="match status" value="1"/>
</dbReference>
<dbReference type="GO" id="GO:0016787">
    <property type="term" value="F:hydrolase activity"/>
    <property type="evidence" value="ECO:0007669"/>
    <property type="project" value="UniProtKB-KW"/>
</dbReference>
<keyword evidence="4" id="KW-0597">Phosphoprotein</keyword>
<dbReference type="Gene3D" id="6.20.210.10">
    <property type="entry name" value="Nin one binding (NOB1), Zn-ribbon-like"/>
    <property type="match status" value="1"/>
</dbReference>
<protein>
    <recommendedName>
        <fullName evidence="3 12">RNA-binding protein NOB1</fullName>
    </recommendedName>
</protein>
<accession>G3Q012</accession>
<dbReference type="GO" id="GO:0004521">
    <property type="term" value="F:RNA endonuclease activity"/>
    <property type="evidence" value="ECO:0007669"/>
    <property type="project" value="UniProtKB-UniRule"/>
</dbReference>
<dbReference type="PIRSF" id="PIRSF037125">
    <property type="entry name" value="D-site_20S_pre-rRNA_nuclease"/>
    <property type="match status" value="1"/>
</dbReference>
<evidence type="ECO:0000256" key="14">
    <source>
        <dbReference type="SAM" id="MobiDB-lite"/>
    </source>
</evidence>
<dbReference type="Bgee" id="ENSGACG00000017552">
    <property type="expression patterns" value="Expressed in embryo and 13 other cell types or tissues"/>
</dbReference>
<feature type="domain" description="Nin one binding (NOB1) Zn-ribbon-like" evidence="15">
    <location>
        <begin position="283"/>
        <end position="355"/>
    </location>
</feature>
<feature type="region of interest" description="Disordered" evidence="14">
    <location>
        <begin position="199"/>
        <end position="235"/>
    </location>
</feature>
<evidence type="ECO:0000256" key="3">
    <source>
        <dbReference type="ARBA" id="ARBA00018439"/>
    </source>
</evidence>
<keyword evidence="6 12" id="KW-0479">Metal-binding</keyword>
<evidence type="ECO:0000256" key="10">
    <source>
        <dbReference type="ARBA" id="ARBA00023242"/>
    </source>
</evidence>
<proteinExistence type="inferred from homology"/>
<evidence type="ECO:0000256" key="5">
    <source>
        <dbReference type="ARBA" id="ARBA00022722"/>
    </source>
</evidence>
<dbReference type="GO" id="GO:0005634">
    <property type="term" value="C:nucleus"/>
    <property type="evidence" value="ECO:0007669"/>
    <property type="project" value="UniProtKB-SubCell"/>
</dbReference>
<evidence type="ECO:0000259" key="17">
    <source>
        <dbReference type="Pfam" id="PF17146"/>
    </source>
</evidence>
<dbReference type="SUPFAM" id="SSF144206">
    <property type="entry name" value="NOB1 zinc finger-like"/>
    <property type="match status" value="1"/>
</dbReference>
<reference evidence="18" key="2">
    <citation type="submission" date="2024-04" db="UniProtKB">
        <authorList>
            <consortium name="Ensembl"/>
        </authorList>
    </citation>
    <scope>IDENTIFICATION</scope>
</reference>
<evidence type="ECO:0000313" key="18">
    <source>
        <dbReference type="Ensembl" id="ENSGACP00000023202.1"/>
    </source>
</evidence>
<feature type="binding site" evidence="13">
    <location>
        <position position="308"/>
    </location>
    <ligand>
        <name>Zn(2+)</name>
        <dbReference type="ChEBI" id="CHEBI:29105"/>
    </ligand>
</feature>
<evidence type="ECO:0000256" key="6">
    <source>
        <dbReference type="ARBA" id="ARBA00022723"/>
    </source>
</evidence>
<feature type="compositionally biased region" description="Acidic residues" evidence="14">
    <location>
        <begin position="204"/>
        <end position="226"/>
    </location>
</feature>
<dbReference type="InterPro" id="IPR033411">
    <property type="entry name" value="Ribonuclease_PIN"/>
</dbReference>
<feature type="binding site" evidence="13">
    <location>
        <position position="296"/>
    </location>
    <ligand>
        <name>Zn(2+)</name>
        <dbReference type="ChEBI" id="CHEBI:29105"/>
    </ligand>
</feature>
<evidence type="ECO:0000256" key="13">
    <source>
        <dbReference type="PIRSR" id="PIRSR037125-1"/>
    </source>
</evidence>
<feature type="compositionally biased region" description="Basic residues" evidence="14">
    <location>
        <begin position="418"/>
        <end position="434"/>
    </location>
</feature>
<dbReference type="PANTHER" id="PTHR12814:SF2">
    <property type="entry name" value="RNA-BINDING PROTEIN NOB1"/>
    <property type="match status" value="1"/>
</dbReference>
<dbReference type="Pfam" id="PF08772">
    <property type="entry name" value="Zn_ribbon_NOB1"/>
    <property type="match status" value="1"/>
</dbReference>
<evidence type="ECO:0000259" key="15">
    <source>
        <dbReference type="Pfam" id="PF08772"/>
    </source>
</evidence>
<dbReference type="GO" id="GO:0008270">
    <property type="term" value="F:zinc ion binding"/>
    <property type="evidence" value="ECO:0007669"/>
    <property type="project" value="UniProtKB-KW"/>
</dbReference>
<reference evidence="18" key="1">
    <citation type="submission" date="2006-01" db="EMBL/GenBank/DDBJ databases">
        <authorList>
            <person name="Lindblad-Toh K."/>
            <person name="Mauceli E."/>
            <person name="Grabherr M."/>
            <person name="Chang J.L."/>
            <person name="Lander E.S."/>
        </authorList>
    </citation>
    <scope>NUCLEOTIDE SEQUENCE [LARGE SCALE GENOMIC DNA]</scope>
</reference>
<evidence type="ECO:0000256" key="7">
    <source>
        <dbReference type="ARBA" id="ARBA00022771"/>
    </source>
</evidence>
<evidence type="ECO:0000256" key="4">
    <source>
        <dbReference type="ARBA" id="ARBA00022553"/>
    </source>
</evidence>
<dbReference type="PANTHER" id="PTHR12814">
    <property type="entry name" value="RNA-BINDING PROTEIN NOB1"/>
    <property type="match status" value="1"/>
</dbReference>
<dbReference type="InterPro" id="IPR017117">
    <property type="entry name" value="Nob1_euk"/>
</dbReference>
<dbReference type="GO" id="GO:0030490">
    <property type="term" value="P:maturation of SSU-rRNA"/>
    <property type="evidence" value="ECO:0007669"/>
    <property type="project" value="TreeGrafter"/>
</dbReference>
<feature type="binding site" evidence="13">
    <location>
        <position position="293"/>
    </location>
    <ligand>
        <name>Zn(2+)</name>
        <dbReference type="ChEBI" id="CHEBI:29105"/>
    </ligand>
</feature>
<dbReference type="CDD" id="cd09876">
    <property type="entry name" value="PIN_Nob1-like"/>
    <property type="match status" value="1"/>
</dbReference>
<keyword evidence="8" id="KW-0378">Hydrolase</keyword>
<dbReference type="InterPro" id="IPR033461">
    <property type="entry name" value="WRNPLPNID"/>
</dbReference>
<keyword evidence="5" id="KW-0540">Nuclease</keyword>
<evidence type="ECO:0000256" key="9">
    <source>
        <dbReference type="ARBA" id="ARBA00022833"/>
    </source>
</evidence>
<keyword evidence="9 12" id="KW-0862">Zinc</keyword>
<dbReference type="Pfam" id="PF15017">
    <property type="entry name" value="WRNPLPNID"/>
    <property type="match status" value="1"/>
</dbReference>
<evidence type="ECO:0000256" key="12">
    <source>
        <dbReference type="PIRNR" id="PIRNR037125"/>
    </source>
</evidence>
<dbReference type="FunFam" id="3.40.50.1010:FF:000018">
    <property type="entry name" value="RNA-binding protein NOB1"/>
    <property type="match status" value="1"/>
</dbReference>
<dbReference type="Ensembl" id="ENSGACT00000023247.1">
    <property type="protein sequence ID" value="ENSGACP00000023202.1"/>
    <property type="gene ID" value="ENSGACG00000017552.1"/>
</dbReference>
<dbReference type="AlphaFoldDB" id="G3Q012"/>